<feature type="domain" description="AB hydrolase-1" evidence="3">
    <location>
        <begin position="36"/>
        <end position="159"/>
    </location>
</feature>
<gene>
    <name evidence="4" type="ORF">VNI00_012912</name>
</gene>
<evidence type="ECO:0000256" key="1">
    <source>
        <dbReference type="ARBA" id="ARBA00022801"/>
    </source>
</evidence>
<evidence type="ECO:0000256" key="2">
    <source>
        <dbReference type="SAM" id="MobiDB-lite"/>
    </source>
</evidence>
<accession>A0AAW0C2S6</accession>
<dbReference type="InterPro" id="IPR050266">
    <property type="entry name" value="AB_hydrolase_sf"/>
</dbReference>
<dbReference type="AlphaFoldDB" id="A0AAW0C2S6"/>
<dbReference type="GO" id="GO:0016787">
    <property type="term" value="F:hydrolase activity"/>
    <property type="evidence" value="ECO:0007669"/>
    <property type="project" value="UniProtKB-KW"/>
</dbReference>
<evidence type="ECO:0000313" key="4">
    <source>
        <dbReference type="EMBL" id="KAK7032647.1"/>
    </source>
</evidence>
<dbReference type="Proteomes" id="UP001383192">
    <property type="component" value="Unassembled WGS sequence"/>
</dbReference>
<evidence type="ECO:0000259" key="3">
    <source>
        <dbReference type="Pfam" id="PF00561"/>
    </source>
</evidence>
<dbReference type="GO" id="GO:0016020">
    <property type="term" value="C:membrane"/>
    <property type="evidence" value="ECO:0007669"/>
    <property type="project" value="TreeGrafter"/>
</dbReference>
<dbReference type="SUPFAM" id="SSF53474">
    <property type="entry name" value="alpha/beta-Hydrolases"/>
    <property type="match status" value="1"/>
</dbReference>
<proteinExistence type="predicted"/>
<organism evidence="4 5">
    <name type="scientific">Paramarasmius palmivorus</name>
    <dbReference type="NCBI Taxonomy" id="297713"/>
    <lineage>
        <taxon>Eukaryota</taxon>
        <taxon>Fungi</taxon>
        <taxon>Dikarya</taxon>
        <taxon>Basidiomycota</taxon>
        <taxon>Agaricomycotina</taxon>
        <taxon>Agaricomycetes</taxon>
        <taxon>Agaricomycetidae</taxon>
        <taxon>Agaricales</taxon>
        <taxon>Marasmiineae</taxon>
        <taxon>Marasmiaceae</taxon>
        <taxon>Paramarasmius</taxon>
    </lineage>
</organism>
<dbReference type="PANTHER" id="PTHR43798">
    <property type="entry name" value="MONOACYLGLYCEROL LIPASE"/>
    <property type="match status" value="1"/>
</dbReference>
<dbReference type="EMBL" id="JAYKXP010000062">
    <property type="protein sequence ID" value="KAK7032647.1"/>
    <property type="molecule type" value="Genomic_DNA"/>
</dbReference>
<dbReference type="Pfam" id="PF00561">
    <property type="entry name" value="Abhydrolase_1"/>
    <property type="match status" value="1"/>
</dbReference>
<comment type="caution">
    <text evidence="4">The sequence shown here is derived from an EMBL/GenBank/DDBJ whole genome shotgun (WGS) entry which is preliminary data.</text>
</comment>
<name>A0AAW0C2S6_9AGAR</name>
<protein>
    <recommendedName>
        <fullName evidence="3">AB hydrolase-1 domain-containing protein</fullName>
    </recommendedName>
</protein>
<feature type="region of interest" description="Disordered" evidence="2">
    <location>
        <begin position="324"/>
        <end position="349"/>
    </location>
</feature>
<reference evidence="4 5" key="1">
    <citation type="submission" date="2024-01" db="EMBL/GenBank/DDBJ databases">
        <title>A draft genome for a cacao thread blight-causing isolate of Paramarasmius palmivorus.</title>
        <authorList>
            <person name="Baruah I.K."/>
            <person name="Bukari Y."/>
            <person name="Amoako-Attah I."/>
            <person name="Meinhardt L.W."/>
            <person name="Bailey B.A."/>
            <person name="Cohen S.P."/>
        </authorList>
    </citation>
    <scope>NUCLEOTIDE SEQUENCE [LARGE SCALE GENOMIC DNA]</scope>
    <source>
        <strain evidence="4 5">GH-12</strain>
    </source>
</reference>
<keyword evidence="1" id="KW-0378">Hydrolase</keyword>
<dbReference type="InterPro" id="IPR000073">
    <property type="entry name" value="AB_hydrolase_1"/>
</dbReference>
<sequence length="369" mass="41087">MRFIELNVIGGTVRFRYVISTPTEDSAENIVPGLPVILFLHPVFIGQESFISQFSDPSIRRLNLVAIDLRSHGETSGPVPEGYDQEMATRDVIAFMDALKLPPVHVCAMSLGTIIALQLATSHPDRVLSLFLVSHLGLEEPEEVMQGRQEIHDAWASGQKHEALNKNDLLHAMKGTGELAFNDSRKRIARVFEKLCMPQGTKNWGPDNLDGYRYATLDIVVRRKVHSKETLSILKDAEIPVKLIHCRHDVAYSLEYSERFYQLLKDCGVDVSLECIDGSDFGPIEHGNQLNPILHQFIVSHSEVDLPSPPELVTSPWDEALAKAGWKKDSSSEDEDEDEEVSIPQTPIPEGAITVYSIASFSAAQNHES</sequence>
<evidence type="ECO:0000313" key="5">
    <source>
        <dbReference type="Proteomes" id="UP001383192"/>
    </source>
</evidence>
<dbReference type="Gene3D" id="3.40.50.1820">
    <property type="entry name" value="alpha/beta hydrolase"/>
    <property type="match status" value="1"/>
</dbReference>
<feature type="compositionally biased region" description="Acidic residues" evidence="2">
    <location>
        <begin position="332"/>
        <end position="341"/>
    </location>
</feature>
<keyword evidence="5" id="KW-1185">Reference proteome</keyword>
<dbReference type="PANTHER" id="PTHR43798:SF31">
    <property type="entry name" value="AB HYDROLASE SUPERFAMILY PROTEIN YCLE"/>
    <property type="match status" value="1"/>
</dbReference>
<dbReference type="InterPro" id="IPR029058">
    <property type="entry name" value="AB_hydrolase_fold"/>
</dbReference>